<dbReference type="RefSeq" id="WP_021247601.1">
    <property type="nucleotide sequence ID" value="NZ_ATJV01000001.1"/>
</dbReference>
<dbReference type="GO" id="GO:0016491">
    <property type="term" value="F:oxidoreductase activity"/>
    <property type="evidence" value="ECO:0007669"/>
    <property type="project" value="UniProtKB-KW"/>
</dbReference>
<dbReference type="InterPro" id="IPR036188">
    <property type="entry name" value="FAD/NAD-bd_sf"/>
</dbReference>
<name>S9ZIU7_9RHOO</name>
<dbReference type="InterPro" id="IPR050097">
    <property type="entry name" value="Ferredoxin-NADP_redctase_2"/>
</dbReference>
<evidence type="ECO:0000256" key="2">
    <source>
        <dbReference type="ARBA" id="ARBA00023002"/>
    </source>
</evidence>
<dbReference type="AlphaFoldDB" id="S9ZIU7"/>
<dbReference type="InterPro" id="IPR023753">
    <property type="entry name" value="FAD/NAD-binding_dom"/>
</dbReference>
<dbReference type="PRINTS" id="PR00469">
    <property type="entry name" value="PNDRDTASEII"/>
</dbReference>
<evidence type="ECO:0000256" key="1">
    <source>
        <dbReference type="ARBA" id="ARBA00022630"/>
    </source>
</evidence>
<dbReference type="SUPFAM" id="SSF51905">
    <property type="entry name" value="FAD/NAD(P)-binding domain"/>
    <property type="match status" value="1"/>
</dbReference>
<dbReference type="Gene3D" id="3.50.50.60">
    <property type="entry name" value="FAD/NAD(P)-binding domain"/>
    <property type="match status" value="2"/>
</dbReference>
<keyword evidence="1" id="KW-0285">Flavoprotein</keyword>
<reference evidence="4 5" key="1">
    <citation type="submission" date="2013-06" db="EMBL/GenBank/DDBJ databases">
        <title>Draft genome sequence of Thauera terpenica.</title>
        <authorList>
            <person name="Liu B."/>
            <person name="Frostegard A.H."/>
            <person name="Shapleigh J.P."/>
        </authorList>
    </citation>
    <scope>NUCLEOTIDE SEQUENCE [LARGE SCALE GENOMIC DNA]</scope>
    <source>
        <strain evidence="4 5">58Eu</strain>
    </source>
</reference>
<comment type="caution">
    <text evidence="4">The sequence shown here is derived from an EMBL/GenBank/DDBJ whole genome shotgun (WGS) entry which is preliminary data.</text>
</comment>
<evidence type="ECO:0000259" key="3">
    <source>
        <dbReference type="Pfam" id="PF07992"/>
    </source>
</evidence>
<gene>
    <name evidence="4" type="ORF">M622_00690</name>
</gene>
<evidence type="ECO:0000313" key="4">
    <source>
        <dbReference type="EMBL" id="EPZ17315.1"/>
    </source>
</evidence>
<dbReference type="Proteomes" id="UP000015455">
    <property type="component" value="Unassembled WGS sequence"/>
</dbReference>
<dbReference type="EMBL" id="ATJV01000001">
    <property type="protein sequence ID" value="EPZ17315.1"/>
    <property type="molecule type" value="Genomic_DNA"/>
</dbReference>
<evidence type="ECO:0000313" key="5">
    <source>
        <dbReference type="Proteomes" id="UP000015455"/>
    </source>
</evidence>
<dbReference type="Pfam" id="PF07992">
    <property type="entry name" value="Pyr_redox_2"/>
    <property type="match status" value="1"/>
</dbReference>
<dbReference type="PRINTS" id="PR00368">
    <property type="entry name" value="FADPNR"/>
</dbReference>
<dbReference type="OrthoDB" id="9790219at2"/>
<proteinExistence type="predicted"/>
<dbReference type="PANTHER" id="PTHR48105">
    <property type="entry name" value="THIOREDOXIN REDUCTASE 1-RELATED-RELATED"/>
    <property type="match status" value="1"/>
</dbReference>
<keyword evidence="5" id="KW-1185">Reference proteome</keyword>
<accession>S9ZIU7</accession>
<dbReference type="PATRIC" id="fig|1348657.5.peg.137"/>
<organism evidence="4 5">
    <name type="scientific">Thauera terpenica 58Eu</name>
    <dbReference type="NCBI Taxonomy" id="1348657"/>
    <lineage>
        <taxon>Bacteria</taxon>
        <taxon>Pseudomonadati</taxon>
        <taxon>Pseudomonadota</taxon>
        <taxon>Betaproteobacteria</taxon>
        <taxon>Rhodocyclales</taxon>
        <taxon>Zoogloeaceae</taxon>
        <taxon>Thauera</taxon>
    </lineage>
</organism>
<dbReference type="STRING" id="1348657.M622_00690"/>
<keyword evidence="2" id="KW-0560">Oxidoreductase</keyword>
<feature type="domain" description="FAD/NAD(P)-binding" evidence="3">
    <location>
        <begin position="5"/>
        <end position="308"/>
    </location>
</feature>
<sequence length="327" mass="34328">MILPVVILGAGPAGMSCALWLQNMGLTPILVECAQRPGGLQNFQFLKNTSVLGQQNMTGPALARRFVGHLATLGVRIFTTSQVKRIQRATNGTLTVAILSPTGTTEFACSAVVLATGTRYRGGEVLADMPGFDSIPSDSLISGPHCFAQLDAVAGRHVFIVGAGDNAYENALMLLARGARVSLLARSSPSAQSGFTNAVATHPAFSLFAQTQIRRARVEPPLIHLILSTPAQEVSLVVERIHILAGYSPNTAEITDLLAAGLGHPPTLDERGYIIADASGRTGIAGIYVAGDVCTPEFPSVVNALSAGARVARTIELDQRRLGLLPT</sequence>
<protein>
    <recommendedName>
        <fullName evidence="3">FAD/NAD(P)-binding domain-containing protein</fullName>
    </recommendedName>
</protein>
<dbReference type="eggNOG" id="COG0492">
    <property type="taxonomic scope" value="Bacteria"/>
</dbReference>